<gene>
    <name evidence="2" type="ORF">FNB15_02875</name>
</gene>
<evidence type="ECO:0000313" key="3">
    <source>
        <dbReference type="Proteomes" id="UP000317496"/>
    </source>
</evidence>
<accession>A0A516GXN2</accession>
<dbReference type="RefSeq" id="WP_144067264.1">
    <property type="nucleotide sequence ID" value="NZ_CP041636.1"/>
</dbReference>
<dbReference type="SUPFAM" id="SSF51735">
    <property type="entry name" value="NAD(P)-binding Rossmann-fold domains"/>
    <property type="match status" value="1"/>
</dbReference>
<evidence type="ECO:0000313" key="2">
    <source>
        <dbReference type="EMBL" id="QDO96283.1"/>
    </source>
</evidence>
<name>A0A516GXN2_9PROT</name>
<sequence length="290" mass="31186">MTSVVSGGTGFIGRHLVRQLAEMGEAVHVLARPESQAADLPRNVTLHRIVDPQELGALLQELQPETCFHLATHYVHAAAAAEIPALIAANLGFAAQFADAAARSGCKAFVNTGTASQLNTRGAYMPASLYAASKQAFEDLLVYFDRRAGLPCTSVLLYDTYGPGDTRNKLLAQLIHAAKTGTPIDLSPGEQEIDLLHIDDAVAGLAAAARALHGGATHPAHYTLSSRQPMTIRTLTDLIRANGGDRLQTNWGTRPYRDGEVMQTWKGGTPPPDWAARRKLEDFLRESLTS</sequence>
<dbReference type="Pfam" id="PF01370">
    <property type="entry name" value="Epimerase"/>
    <property type="match status" value="1"/>
</dbReference>
<dbReference type="AlphaFoldDB" id="A0A516GXN2"/>
<dbReference type="Proteomes" id="UP000317496">
    <property type="component" value="Chromosome"/>
</dbReference>
<protein>
    <submittedName>
        <fullName evidence="2">NAD-dependent epimerase/dehydratase family protein</fullName>
    </submittedName>
</protein>
<dbReference type="EMBL" id="CP041636">
    <property type="protein sequence ID" value="QDO96283.1"/>
    <property type="molecule type" value="Genomic_DNA"/>
</dbReference>
<evidence type="ECO:0000259" key="1">
    <source>
        <dbReference type="Pfam" id="PF01370"/>
    </source>
</evidence>
<feature type="domain" description="NAD-dependent epimerase/dehydratase" evidence="1">
    <location>
        <begin position="4"/>
        <end position="214"/>
    </location>
</feature>
<dbReference type="OrthoDB" id="9798669at2"/>
<organism evidence="2 3">
    <name type="scientific">Ferrovibrio terrae</name>
    <dbReference type="NCBI Taxonomy" id="2594003"/>
    <lineage>
        <taxon>Bacteria</taxon>
        <taxon>Pseudomonadati</taxon>
        <taxon>Pseudomonadota</taxon>
        <taxon>Alphaproteobacteria</taxon>
        <taxon>Rhodospirillales</taxon>
        <taxon>Rhodospirillaceae</taxon>
        <taxon>Ferrovibrio</taxon>
    </lineage>
</organism>
<proteinExistence type="predicted"/>
<dbReference type="InterPro" id="IPR036291">
    <property type="entry name" value="NAD(P)-bd_dom_sf"/>
</dbReference>
<dbReference type="KEGG" id="fer:FNB15_02875"/>
<reference evidence="2 3" key="1">
    <citation type="submission" date="2019-07" db="EMBL/GenBank/DDBJ databases">
        <title>Genome sequencing for Ferrovibrio sp. K5.</title>
        <authorList>
            <person name="Park S.-J."/>
        </authorList>
    </citation>
    <scope>NUCLEOTIDE SEQUENCE [LARGE SCALE GENOMIC DNA]</scope>
    <source>
        <strain evidence="2 3">K5</strain>
    </source>
</reference>
<dbReference type="CDD" id="cd08946">
    <property type="entry name" value="SDR_e"/>
    <property type="match status" value="1"/>
</dbReference>
<keyword evidence="3" id="KW-1185">Reference proteome</keyword>
<dbReference type="PANTHER" id="PTHR43245">
    <property type="entry name" value="BIFUNCTIONAL POLYMYXIN RESISTANCE PROTEIN ARNA"/>
    <property type="match status" value="1"/>
</dbReference>
<dbReference type="Gene3D" id="3.40.50.720">
    <property type="entry name" value="NAD(P)-binding Rossmann-like Domain"/>
    <property type="match status" value="1"/>
</dbReference>
<dbReference type="InterPro" id="IPR001509">
    <property type="entry name" value="Epimerase_deHydtase"/>
</dbReference>
<dbReference type="InterPro" id="IPR050177">
    <property type="entry name" value="Lipid_A_modif_metabolic_enz"/>
</dbReference>